<sequence length="73" mass="8164">MVCLHLIYGVALHGALKFCEKSEKFGDFAGFFKFLGVCAKFQYSAYVNAILANGAAAFKPILWIKQRETNRSL</sequence>
<dbReference type="KEGG" id="taz:TREAZ_0427"/>
<proteinExistence type="predicted"/>
<reference evidence="1 2" key="2">
    <citation type="journal article" date="2011" name="ISME J.">
        <title>RNA-seq reveals cooperative metabolic interactions between two termite-gut spirochete species in co-culture.</title>
        <authorList>
            <person name="Rosenthal A.Z."/>
            <person name="Matson E.G."/>
            <person name="Eldar A."/>
            <person name="Leadbetter J.R."/>
        </authorList>
    </citation>
    <scope>NUCLEOTIDE SEQUENCE [LARGE SCALE GENOMIC DNA]</scope>
    <source>
        <strain evidence="2">ATCC BAA-888 / DSM 13862 / ZAS-9</strain>
    </source>
</reference>
<name>F5YCU7_LEAAZ</name>
<dbReference type="HOGENOM" id="CLU_2703730_0_0_12"/>
<accession>F5YCU7</accession>
<protein>
    <submittedName>
        <fullName evidence="1">Uncharacterized protein</fullName>
    </submittedName>
</protein>
<dbReference type="InParanoid" id="F5YCU7"/>
<reference evidence="2" key="1">
    <citation type="submission" date="2009-12" db="EMBL/GenBank/DDBJ databases">
        <title>Complete sequence of Treponema azotonutricium strain ZAS-9.</title>
        <authorList>
            <person name="Tetu S.G."/>
            <person name="Matson E."/>
            <person name="Ren Q."/>
            <person name="Seshadri R."/>
            <person name="Elbourne L."/>
            <person name="Hassan K.A."/>
            <person name="Durkin A."/>
            <person name="Radune D."/>
            <person name="Mohamoud Y."/>
            <person name="Shay R."/>
            <person name="Jin S."/>
            <person name="Zhang X."/>
            <person name="Lucey K."/>
            <person name="Ballor N.R."/>
            <person name="Ottesen E."/>
            <person name="Rosenthal R."/>
            <person name="Allen A."/>
            <person name="Leadbetter J.R."/>
            <person name="Paulsen I.T."/>
        </authorList>
    </citation>
    <scope>NUCLEOTIDE SEQUENCE [LARGE SCALE GENOMIC DNA]</scope>
    <source>
        <strain evidence="2">ATCC BAA-888 / DSM 13862 / ZAS-9</strain>
    </source>
</reference>
<organism evidence="1 2">
    <name type="scientific">Leadbettera azotonutricia (strain ATCC BAA-888 / DSM 13862 / ZAS-9)</name>
    <name type="common">Treponema azotonutricium</name>
    <dbReference type="NCBI Taxonomy" id="545695"/>
    <lineage>
        <taxon>Bacteria</taxon>
        <taxon>Pseudomonadati</taxon>
        <taxon>Spirochaetota</taxon>
        <taxon>Spirochaetia</taxon>
        <taxon>Spirochaetales</taxon>
        <taxon>Breznakiellaceae</taxon>
        <taxon>Leadbettera</taxon>
    </lineage>
</organism>
<dbReference type="AlphaFoldDB" id="F5YCU7"/>
<dbReference type="EMBL" id="CP001841">
    <property type="protein sequence ID" value="AEF81320.1"/>
    <property type="molecule type" value="Genomic_DNA"/>
</dbReference>
<gene>
    <name evidence="1" type="ordered locus">TREAZ_0427</name>
</gene>
<evidence type="ECO:0000313" key="1">
    <source>
        <dbReference type="EMBL" id="AEF81320.1"/>
    </source>
</evidence>
<evidence type="ECO:0000313" key="2">
    <source>
        <dbReference type="Proteomes" id="UP000009222"/>
    </source>
</evidence>
<dbReference type="Proteomes" id="UP000009222">
    <property type="component" value="Chromosome"/>
</dbReference>
<keyword evidence="2" id="KW-1185">Reference proteome</keyword>